<evidence type="ECO:0000313" key="3">
    <source>
        <dbReference type="Proteomes" id="UP000249762"/>
    </source>
</evidence>
<dbReference type="Pfam" id="PF09565">
    <property type="entry name" value="RE_NgoFVII"/>
    <property type="match status" value="1"/>
</dbReference>
<dbReference type="InterPro" id="IPR019065">
    <property type="entry name" value="RE_NgoFVII_N"/>
</dbReference>
<dbReference type="EMBL" id="QKVO01000011">
    <property type="protein sequence ID" value="RAO94910.1"/>
    <property type="molecule type" value="Genomic_DNA"/>
</dbReference>
<dbReference type="RefSeq" id="WP_112665629.1">
    <property type="nucleotide sequence ID" value="NZ_QKVO01000011.1"/>
</dbReference>
<keyword evidence="3" id="KW-1185">Reference proteome</keyword>
<protein>
    <recommendedName>
        <fullName evidence="1">Restriction endonuclease type II NgoFVII N-terminal domain-containing protein</fullName>
    </recommendedName>
</protein>
<dbReference type="AlphaFoldDB" id="A0A328PT50"/>
<comment type="caution">
    <text evidence="2">The sequence shown here is derived from an EMBL/GenBank/DDBJ whole genome shotgun (WGS) entry which is preliminary data.</text>
</comment>
<name>A0A328PT50_9MOLU</name>
<feature type="domain" description="Restriction endonuclease type II NgoFVII N-terminal" evidence="1">
    <location>
        <begin position="21"/>
        <end position="177"/>
    </location>
</feature>
<evidence type="ECO:0000313" key="2">
    <source>
        <dbReference type="EMBL" id="RAO94910.1"/>
    </source>
</evidence>
<organism evidence="2 3">
    <name type="scientific">Mycoplasma wenyonii</name>
    <dbReference type="NCBI Taxonomy" id="65123"/>
    <lineage>
        <taxon>Bacteria</taxon>
        <taxon>Bacillati</taxon>
        <taxon>Mycoplasmatota</taxon>
        <taxon>Mollicutes</taxon>
        <taxon>Mycoplasmataceae</taxon>
        <taxon>Mycoplasma</taxon>
    </lineage>
</organism>
<dbReference type="Proteomes" id="UP000249762">
    <property type="component" value="Unassembled WGS sequence"/>
</dbReference>
<gene>
    <name evidence="2" type="ORF">DNK47_02455</name>
</gene>
<reference evidence="3" key="1">
    <citation type="submission" date="2018-06" db="EMBL/GenBank/DDBJ databases">
        <authorList>
            <person name="Martinez Ocampo F."/>
            <person name="Quiroz Castaneda R.E."/>
            <person name="Rojas Lopez X."/>
        </authorList>
    </citation>
    <scope>NUCLEOTIDE SEQUENCE [LARGE SCALE GENOMIC DNA]</scope>
    <source>
        <strain evidence="3">INIFAP02</strain>
    </source>
</reference>
<accession>A0A328PT50</accession>
<evidence type="ECO:0000259" key="1">
    <source>
        <dbReference type="Pfam" id="PF09565"/>
    </source>
</evidence>
<dbReference type="Gene3D" id="3.30.870.10">
    <property type="entry name" value="Endonuclease Chain A"/>
    <property type="match status" value="1"/>
</dbReference>
<sequence length="203" mass="23404">MKERLLYSNIWPLLTKEGEKTIETCFIEEIKKSDQLEIAVGFSSCNTLRKLDELITQQKIKNVSLILGMYYFDGISKALFNLALKINDKWQKSGIGEIRIIHSFRYHGKLYCFLKSNEVNSAMIGSPNLSFLASKEPDKLEWKQYEIALLTNKTETLSNIKSHIQSLKSENISKNIAFLAENKLLMVIKSVQKEYEKVSKMKV</sequence>
<dbReference type="OrthoDB" id="4404208at2"/>
<proteinExistence type="predicted"/>